<dbReference type="EMBL" id="MU070379">
    <property type="protein sequence ID" value="KAF5828008.1"/>
    <property type="molecule type" value="Genomic_DNA"/>
</dbReference>
<feature type="repeat" description="ANK" evidence="3">
    <location>
        <begin position="73"/>
        <end position="97"/>
    </location>
</feature>
<dbReference type="InterPro" id="IPR050776">
    <property type="entry name" value="Ank_Repeat/CDKN_Inhibitor"/>
</dbReference>
<sequence length="156" mass="17171">MQCQDSFGVTAMYEAVRMGHSEIIEVLKEHNAKLGMDEGKTVGIITEAVIAGDLPQLRSLLSIGVEATWGDHDGRTPMHFAAEEGNIAAVEVLAEEGNACVDALDRFNRTPADYARKAGNGAIVEFLEAAQKEGNCLRWAETKWYLHWQRSQPCHS</sequence>
<gene>
    <name evidence="4" type="ORF">DUNSADRAFT_18368</name>
</gene>
<dbReference type="PROSITE" id="PS50297">
    <property type="entry name" value="ANK_REP_REGION"/>
    <property type="match status" value="1"/>
</dbReference>
<dbReference type="SMART" id="SM00248">
    <property type="entry name" value="ANK"/>
    <property type="match status" value="2"/>
</dbReference>
<evidence type="ECO:0000256" key="1">
    <source>
        <dbReference type="ARBA" id="ARBA00022737"/>
    </source>
</evidence>
<evidence type="ECO:0000313" key="5">
    <source>
        <dbReference type="Proteomes" id="UP000815325"/>
    </source>
</evidence>
<dbReference type="PANTHER" id="PTHR24201">
    <property type="entry name" value="ANK_REP_REGION DOMAIN-CONTAINING PROTEIN"/>
    <property type="match status" value="1"/>
</dbReference>
<dbReference type="InterPro" id="IPR036770">
    <property type="entry name" value="Ankyrin_rpt-contain_sf"/>
</dbReference>
<keyword evidence="1" id="KW-0677">Repeat</keyword>
<organism evidence="4 5">
    <name type="scientific">Dunaliella salina</name>
    <name type="common">Green alga</name>
    <name type="synonym">Protococcus salinus</name>
    <dbReference type="NCBI Taxonomy" id="3046"/>
    <lineage>
        <taxon>Eukaryota</taxon>
        <taxon>Viridiplantae</taxon>
        <taxon>Chlorophyta</taxon>
        <taxon>core chlorophytes</taxon>
        <taxon>Chlorophyceae</taxon>
        <taxon>CS clade</taxon>
        <taxon>Chlamydomonadales</taxon>
        <taxon>Dunaliellaceae</taxon>
        <taxon>Dunaliella</taxon>
    </lineage>
</organism>
<evidence type="ECO:0000256" key="2">
    <source>
        <dbReference type="ARBA" id="ARBA00023043"/>
    </source>
</evidence>
<dbReference type="Pfam" id="PF12796">
    <property type="entry name" value="Ank_2"/>
    <property type="match status" value="1"/>
</dbReference>
<dbReference type="SUPFAM" id="SSF48403">
    <property type="entry name" value="Ankyrin repeat"/>
    <property type="match status" value="1"/>
</dbReference>
<name>A0ABQ7G076_DUNSA</name>
<accession>A0ABQ7G076</accession>
<dbReference type="InterPro" id="IPR002110">
    <property type="entry name" value="Ankyrin_rpt"/>
</dbReference>
<protein>
    <submittedName>
        <fullName evidence="4">Ankyrin repeat-containing domain protein</fullName>
    </submittedName>
</protein>
<comment type="caution">
    <text evidence="4">The sequence shown here is derived from an EMBL/GenBank/DDBJ whole genome shotgun (WGS) entry which is preliminary data.</text>
</comment>
<evidence type="ECO:0000256" key="3">
    <source>
        <dbReference type="PROSITE-ProRule" id="PRU00023"/>
    </source>
</evidence>
<dbReference type="Proteomes" id="UP000815325">
    <property type="component" value="Unassembled WGS sequence"/>
</dbReference>
<dbReference type="PROSITE" id="PS50088">
    <property type="entry name" value="ANK_REPEAT"/>
    <property type="match status" value="1"/>
</dbReference>
<dbReference type="Gene3D" id="1.25.40.20">
    <property type="entry name" value="Ankyrin repeat-containing domain"/>
    <property type="match status" value="1"/>
</dbReference>
<keyword evidence="2 3" id="KW-0040">ANK repeat</keyword>
<evidence type="ECO:0000313" key="4">
    <source>
        <dbReference type="EMBL" id="KAF5828008.1"/>
    </source>
</evidence>
<reference evidence="4" key="1">
    <citation type="submission" date="2017-08" db="EMBL/GenBank/DDBJ databases">
        <authorList>
            <person name="Polle J.E."/>
            <person name="Barry K."/>
            <person name="Cushman J."/>
            <person name="Schmutz J."/>
            <person name="Tran D."/>
            <person name="Hathwaick L.T."/>
            <person name="Yim W.C."/>
            <person name="Jenkins J."/>
            <person name="Mckie-Krisberg Z.M."/>
            <person name="Prochnik S."/>
            <person name="Lindquist E."/>
            <person name="Dockter R.B."/>
            <person name="Adam C."/>
            <person name="Molina H."/>
            <person name="Bunkerborg J."/>
            <person name="Jin E."/>
            <person name="Buchheim M."/>
            <person name="Magnuson J."/>
        </authorList>
    </citation>
    <scope>NUCLEOTIDE SEQUENCE</scope>
    <source>
        <strain evidence="4">CCAP 19/18</strain>
    </source>
</reference>
<proteinExistence type="predicted"/>
<keyword evidence="5" id="KW-1185">Reference proteome</keyword>